<proteinExistence type="predicted"/>
<dbReference type="InterPro" id="IPR027417">
    <property type="entry name" value="P-loop_NTPase"/>
</dbReference>
<dbReference type="Proteomes" id="UP000250166">
    <property type="component" value="Unassembled WGS sequence"/>
</dbReference>
<evidence type="ECO:0000313" key="2">
    <source>
        <dbReference type="EMBL" id="SQC36199.1"/>
    </source>
</evidence>
<protein>
    <submittedName>
        <fullName evidence="2">ABC transporter ATP-binding protein</fullName>
    </submittedName>
</protein>
<dbReference type="AlphaFoldDB" id="A0A2X3GGY5"/>
<gene>
    <name evidence="2" type="ORF">NCTC13102_02009</name>
</gene>
<accession>A0A2X3GGY5</accession>
<feature type="domain" description="ABC transporter" evidence="1">
    <location>
        <begin position="6"/>
        <end position="54"/>
    </location>
</feature>
<dbReference type="RefSeq" id="WP_112059137.1">
    <property type="nucleotide sequence ID" value="NZ_UAWL01000007.1"/>
</dbReference>
<dbReference type="Gene3D" id="3.40.50.300">
    <property type="entry name" value="P-loop containing nucleotide triphosphate hydrolases"/>
    <property type="match status" value="1"/>
</dbReference>
<dbReference type="SUPFAM" id="SSF52540">
    <property type="entry name" value="P-loop containing nucleoside triphosphate hydrolases"/>
    <property type="match status" value="1"/>
</dbReference>
<name>A0A2X3GGY5_9HELI</name>
<dbReference type="Pfam" id="PF00005">
    <property type="entry name" value="ABC_tran"/>
    <property type="match status" value="1"/>
</dbReference>
<organism evidence="2 3">
    <name type="scientific">Helicobacter fennelliae</name>
    <dbReference type="NCBI Taxonomy" id="215"/>
    <lineage>
        <taxon>Bacteria</taxon>
        <taxon>Pseudomonadati</taxon>
        <taxon>Campylobacterota</taxon>
        <taxon>Epsilonproteobacteria</taxon>
        <taxon>Campylobacterales</taxon>
        <taxon>Helicobacteraceae</taxon>
        <taxon>Helicobacter</taxon>
    </lineage>
</organism>
<dbReference type="GO" id="GO:0016887">
    <property type="term" value="F:ATP hydrolysis activity"/>
    <property type="evidence" value="ECO:0007669"/>
    <property type="project" value="InterPro"/>
</dbReference>
<reference evidence="2 3" key="1">
    <citation type="submission" date="2018-06" db="EMBL/GenBank/DDBJ databases">
        <authorList>
            <consortium name="Pathogen Informatics"/>
            <person name="Doyle S."/>
        </authorList>
    </citation>
    <scope>NUCLEOTIDE SEQUENCE [LARGE SCALE GENOMIC DNA]</scope>
    <source>
        <strain evidence="2 3">NCTC13102</strain>
    </source>
</reference>
<dbReference type="EMBL" id="UAWL01000007">
    <property type="protein sequence ID" value="SQC36199.1"/>
    <property type="molecule type" value="Genomic_DNA"/>
</dbReference>
<dbReference type="GO" id="GO:0005524">
    <property type="term" value="F:ATP binding"/>
    <property type="evidence" value="ECO:0007669"/>
    <property type="project" value="UniProtKB-KW"/>
</dbReference>
<keyword evidence="2" id="KW-0067">ATP-binding</keyword>
<sequence>MAGRFAGFWAANGSGKTTLFRLILGFLNAQNGTITLNQSYQPNQPSQLNKAHQVRQSCQNIALHAMSAHKRSSYISYMPQFIETPFDYKVRYFGMIGALGVLY</sequence>
<keyword evidence="2" id="KW-0547">Nucleotide-binding</keyword>
<evidence type="ECO:0000313" key="3">
    <source>
        <dbReference type="Proteomes" id="UP000250166"/>
    </source>
</evidence>
<dbReference type="InterPro" id="IPR003439">
    <property type="entry name" value="ABC_transporter-like_ATP-bd"/>
</dbReference>
<evidence type="ECO:0000259" key="1">
    <source>
        <dbReference type="Pfam" id="PF00005"/>
    </source>
</evidence>